<evidence type="ECO:0000313" key="2">
    <source>
        <dbReference type="EMBL" id="KAG6118982.1"/>
    </source>
</evidence>
<reference evidence="2 3" key="1">
    <citation type="journal article" date="2020" name="bioRxiv">
        <title>Whole genome comparisons of ergot fungi reveals the divergence and evolution of species within the genus Claviceps are the result of varying mechanisms driving genome evolution and host range expansion.</title>
        <authorList>
            <person name="Wyka S.A."/>
            <person name="Mondo S.J."/>
            <person name="Liu M."/>
            <person name="Dettman J."/>
            <person name="Nalam V."/>
            <person name="Broders K.D."/>
        </authorList>
    </citation>
    <scope>NUCLEOTIDE SEQUENCE [LARGE SCALE GENOMIC DNA]</scope>
    <source>
        <strain evidence="2 3">LM576</strain>
    </source>
</reference>
<comment type="caution">
    <text evidence="2">The sequence shown here is derived from an EMBL/GenBank/DDBJ whole genome shotgun (WGS) entry which is preliminary data.</text>
</comment>
<protein>
    <recommendedName>
        <fullName evidence="4">Secreted protein</fullName>
    </recommendedName>
</protein>
<evidence type="ECO:0000256" key="1">
    <source>
        <dbReference type="SAM" id="SignalP"/>
    </source>
</evidence>
<dbReference type="EMBL" id="SRQM01000089">
    <property type="protein sequence ID" value="KAG6118982.1"/>
    <property type="molecule type" value="Genomic_DNA"/>
</dbReference>
<sequence>MSIALPPFAMLLVRKLVISFLKGTSPATTTCWQGLSHERRLQQSLTLAILQGLCSNYHNHNDDRDPSARPNPFVLTDKPHSLFFIIFLRVLFLFTLRNGTELSSDHTCLLQTSRIRH</sequence>
<gene>
    <name evidence="2" type="ORF">E4U13_008082</name>
</gene>
<organism evidence="2 3">
    <name type="scientific">Claviceps humidiphila</name>
    <dbReference type="NCBI Taxonomy" id="1294629"/>
    <lineage>
        <taxon>Eukaryota</taxon>
        <taxon>Fungi</taxon>
        <taxon>Dikarya</taxon>
        <taxon>Ascomycota</taxon>
        <taxon>Pezizomycotina</taxon>
        <taxon>Sordariomycetes</taxon>
        <taxon>Hypocreomycetidae</taxon>
        <taxon>Hypocreales</taxon>
        <taxon>Clavicipitaceae</taxon>
        <taxon>Claviceps</taxon>
    </lineage>
</organism>
<dbReference type="Proteomes" id="UP000732380">
    <property type="component" value="Unassembled WGS sequence"/>
</dbReference>
<proteinExistence type="predicted"/>
<feature type="signal peptide" evidence="1">
    <location>
        <begin position="1"/>
        <end position="19"/>
    </location>
</feature>
<evidence type="ECO:0000313" key="3">
    <source>
        <dbReference type="Proteomes" id="UP000732380"/>
    </source>
</evidence>
<evidence type="ECO:0008006" key="4">
    <source>
        <dbReference type="Google" id="ProtNLM"/>
    </source>
</evidence>
<accession>A0A9P7TSD1</accession>
<keyword evidence="1" id="KW-0732">Signal</keyword>
<name>A0A9P7TSD1_9HYPO</name>
<keyword evidence="3" id="KW-1185">Reference proteome</keyword>
<feature type="chain" id="PRO_5040432518" description="Secreted protein" evidence="1">
    <location>
        <begin position="20"/>
        <end position="117"/>
    </location>
</feature>
<dbReference type="AlphaFoldDB" id="A0A9P7TSD1"/>